<dbReference type="OrthoDB" id="4764036at2"/>
<gene>
    <name evidence="2" type="ORF">GS4_27_00120</name>
</gene>
<keyword evidence="3" id="KW-1185">Reference proteome</keyword>
<name>M0QMT7_9ACTN</name>
<comment type="caution">
    <text evidence="2">The sequence shown here is derived from an EMBL/GenBank/DDBJ whole genome shotgun (WGS) entry which is preliminary data.</text>
</comment>
<protein>
    <submittedName>
        <fullName evidence="2">Uncharacterized protein</fullName>
    </submittedName>
</protein>
<evidence type="ECO:0000313" key="3">
    <source>
        <dbReference type="Proteomes" id="UP000011666"/>
    </source>
</evidence>
<dbReference type="Proteomes" id="UP000011666">
    <property type="component" value="Unassembled WGS sequence"/>
</dbReference>
<reference evidence="2 3" key="1">
    <citation type="submission" date="2013-01" db="EMBL/GenBank/DDBJ databases">
        <title>Whole genome shotgun sequence of Gordonia soli NBRC 108243.</title>
        <authorList>
            <person name="Isaki-Nakamura S."/>
            <person name="Hosoyama A."/>
            <person name="Tsuchikane K."/>
            <person name="Ando Y."/>
            <person name="Baba S."/>
            <person name="Ohji S."/>
            <person name="Hamada M."/>
            <person name="Tamura T."/>
            <person name="Yamazoe A."/>
            <person name="Yamazaki S."/>
            <person name="Fujita N."/>
        </authorList>
    </citation>
    <scope>NUCLEOTIDE SEQUENCE [LARGE SCALE GENOMIC DNA]</scope>
    <source>
        <strain evidence="2 3">NBRC 108243</strain>
    </source>
</reference>
<sequence>MAKQQRIERSGPMAGHVKQGRRVYAPPMIALGVEVGDWVRDDVPDLLWPVLVMADTGPNRVMDFVRWQKSVIADVGDAVPPKELARAIDGRLTSLDAVFGSHPALMESARARAHEHGLLPEAVVGVLRVYPDAPARWLIGTDTEPATQTGVNLLSRGLLEVIGEGHWEALVKCLTIWGMVQVGVFKTSDSAMIEVLRKFPNDPETRARAEAVVRASWGSFRGLNQSEDPEYYDQSIRWARQFWGVNSIITACVRERSLKGAEETKPANDAAPGGEDPPAPGGYSDQPEDKRQLAMDLASSFAEAIETAPQHLHDPARQEVTSGLVMRAAREVIAVLGSPDLWCFEFGAHVGRTLVEVRIYIEWMALQDHSMYRTYQEYGEGKAKLNALIAEELPDCYKTPAVRESIDAVAALSHNDSGIDLRTVDTRDTFAGVSLRKMAEEAGLLDYYRHAYTVASGVTHSEWWSVEMHAMERCMNILHRGHLIPSLSLPVGADVALADSWIGTLNALMRRSLDLLGTDTAAVEAAFAWTNGDEVTNPEQN</sequence>
<dbReference type="EMBL" id="BANX01000027">
    <property type="protein sequence ID" value="GAC69734.1"/>
    <property type="molecule type" value="Genomic_DNA"/>
</dbReference>
<proteinExistence type="predicted"/>
<accession>M0QMT7</accession>
<dbReference type="InterPro" id="IPR043733">
    <property type="entry name" value="DUF5677"/>
</dbReference>
<organism evidence="2 3">
    <name type="scientific">Gordonia soli NBRC 108243</name>
    <dbReference type="NCBI Taxonomy" id="1223545"/>
    <lineage>
        <taxon>Bacteria</taxon>
        <taxon>Bacillati</taxon>
        <taxon>Actinomycetota</taxon>
        <taxon>Actinomycetes</taxon>
        <taxon>Mycobacteriales</taxon>
        <taxon>Gordoniaceae</taxon>
        <taxon>Gordonia</taxon>
    </lineage>
</organism>
<dbReference type="eggNOG" id="ENOG5030XBK">
    <property type="taxonomic scope" value="Bacteria"/>
</dbReference>
<evidence type="ECO:0000256" key="1">
    <source>
        <dbReference type="SAM" id="MobiDB-lite"/>
    </source>
</evidence>
<dbReference type="RefSeq" id="WP_007623106.1">
    <property type="nucleotide sequence ID" value="NZ_BANX01000027.1"/>
</dbReference>
<feature type="region of interest" description="Disordered" evidence="1">
    <location>
        <begin position="260"/>
        <end position="288"/>
    </location>
</feature>
<evidence type="ECO:0000313" key="2">
    <source>
        <dbReference type="EMBL" id="GAC69734.1"/>
    </source>
</evidence>
<dbReference type="AlphaFoldDB" id="M0QMT7"/>
<dbReference type="Pfam" id="PF18928">
    <property type="entry name" value="DUF5677"/>
    <property type="match status" value="1"/>
</dbReference>